<evidence type="ECO:0000313" key="1">
    <source>
        <dbReference type="EMBL" id="KAJ1677390.1"/>
    </source>
</evidence>
<protein>
    <submittedName>
        <fullName evidence="1">Ethionine resistance protein</fullName>
    </submittedName>
</protein>
<organism evidence="1 2">
    <name type="scientific">Spiromyces aspiralis</name>
    <dbReference type="NCBI Taxonomy" id="68401"/>
    <lineage>
        <taxon>Eukaryota</taxon>
        <taxon>Fungi</taxon>
        <taxon>Fungi incertae sedis</taxon>
        <taxon>Zoopagomycota</taxon>
        <taxon>Kickxellomycotina</taxon>
        <taxon>Kickxellomycetes</taxon>
        <taxon>Kickxellales</taxon>
        <taxon>Kickxellaceae</taxon>
        <taxon>Spiromyces</taxon>
    </lineage>
</organism>
<proteinExistence type="predicted"/>
<gene>
    <name evidence="1" type="primary">ERC1_14</name>
    <name evidence="1" type="ORF">EV182_006279</name>
</gene>
<reference evidence="1" key="1">
    <citation type="submission" date="2022-06" db="EMBL/GenBank/DDBJ databases">
        <title>Phylogenomic reconstructions and comparative analyses of Kickxellomycotina fungi.</title>
        <authorList>
            <person name="Reynolds N.K."/>
            <person name="Stajich J.E."/>
            <person name="Barry K."/>
            <person name="Grigoriev I.V."/>
            <person name="Crous P."/>
            <person name="Smith M.E."/>
        </authorList>
    </citation>
    <scope>NUCLEOTIDE SEQUENCE</scope>
    <source>
        <strain evidence="1">RSA 2271</strain>
    </source>
</reference>
<keyword evidence="2" id="KW-1185">Reference proteome</keyword>
<name>A0ACC1HLF1_9FUNG</name>
<accession>A0ACC1HLF1</accession>
<evidence type="ECO:0000313" key="2">
    <source>
        <dbReference type="Proteomes" id="UP001145114"/>
    </source>
</evidence>
<dbReference type="Proteomes" id="UP001145114">
    <property type="component" value="Unassembled WGS sequence"/>
</dbReference>
<comment type="caution">
    <text evidence="1">The sequence shown here is derived from an EMBL/GenBank/DDBJ whole genome shotgun (WGS) entry which is preliminary data.</text>
</comment>
<sequence>MAAKIGGAQDARRRRQQQPGYSTVATLPSSSSSTPLPSSSSSSPSPSEATPLLFHPDPTAKVTHTDSAATLCWTTGPVDESNLDDPRTLRRAVKEEAAWLATSALSMTLTYLCQDSFDFVNVLALGHLGPEALGAASLAIATNSAITLAPTTGYAGALDTFCSTAFTASSDKRAVGFHLQRGLFAVVLHYCLTFPFLWNIEWILVVARQDPEIARLCGQFMR</sequence>
<feature type="non-terminal residue" evidence="1">
    <location>
        <position position="222"/>
    </location>
</feature>
<dbReference type="EMBL" id="JAMZIH010002529">
    <property type="protein sequence ID" value="KAJ1677390.1"/>
    <property type="molecule type" value="Genomic_DNA"/>
</dbReference>